<accession>A0A9D9DJL2</accession>
<organism evidence="1 2">
    <name type="scientific">Candidatus Onthovivens merdipullorum</name>
    <dbReference type="NCBI Taxonomy" id="2840889"/>
    <lineage>
        <taxon>Bacteria</taxon>
        <taxon>Bacillati</taxon>
        <taxon>Bacillota</taxon>
        <taxon>Bacilli</taxon>
        <taxon>Bacillales</taxon>
        <taxon>Candidatus Onthovivens</taxon>
    </lineage>
</organism>
<gene>
    <name evidence="1" type="ORF">IAC58_06265</name>
</gene>
<reference evidence="1" key="1">
    <citation type="submission" date="2020-10" db="EMBL/GenBank/DDBJ databases">
        <authorList>
            <person name="Gilroy R."/>
        </authorList>
    </citation>
    <scope>NUCLEOTIDE SEQUENCE</scope>
    <source>
        <strain evidence="1">11159</strain>
    </source>
</reference>
<evidence type="ECO:0000313" key="2">
    <source>
        <dbReference type="Proteomes" id="UP000823613"/>
    </source>
</evidence>
<comment type="caution">
    <text evidence="1">The sequence shown here is derived from an EMBL/GenBank/DDBJ whole genome shotgun (WGS) entry which is preliminary data.</text>
</comment>
<reference evidence="1" key="2">
    <citation type="journal article" date="2021" name="PeerJ">
        <title>Extensive microbial diversity within the chicken gut microbiome revealed by metagenomics and culture.</title>
        <authorList>
            <person name="Gilroy R."/>
            <person name="Ravi A."/>
            <person name="Getino M."/>
            <person name="Pursley I."/>
            <person name="Horton D.L."/>
            <person name="Alikhan N.F."/>
            <person name="Baker D."/>
            <person name="Gharbi K."/>
            <person name="Hall N."/>
            <person name="Watson M."/>
            <person name="Adriaenssens E.M."/>
            <person name="Foster-Nyarko E."/>
            <person name="Jarju S."/>
            <person name="Secka A."/>
            <person name="Antonio M."/>
            <person name="Oren A."/>
            <person name="Chaudhuri R.R."/>
            <person name="La Ragione R."/>
            <person name="Hildebrand F."/>
            <person name="Pallen M.J."/>
        </authorList>
    </citation>
    <scope>NUCLEOTIDE SEQUENCE</scope>
    <source>
        <strain evidence="1">11159</strain>
    </source>
</reference>
<proteinExistence type="predicted"/>
<dbReference type="Proteomes" id="UP000823613">
    <property type="component" value="Unassembled WGS sequence"/>
</dbReference>
<sequence>MYNELSVLDIVKSPNKEITDVDVCQMCVKYNETTYHYIQLDFFSSDDDFYCDTRTKDELEYLKSLFKFDYNSFRTNQFIRDVVNGNQLAINICNNPKCWVEICLDVSLYSKEEWKEALSSYYCDKEIKRYISEPNYQLIAECMFENDYVYSYHY</sequence>
<dbReference type="EMBL" id="JADIMY010000120">
    <property type="protein sequence ID" value="MBO8428127.1"/>
    <property type="molecule type" value="Genomic_DNA"/>
</dbReference>
<evidence type="ECO:0000313" key="1">
    <source>
        <dbReference type="EMBL" id="MBO8428127.1"/>
    </source>
</evidence>
<protein>
    <submittedName>
        <fullName evidence="1">Uncharacterized protein</fullName>
    </submittedName>
</protein>
<dbReference type="AlphaFoldDB" id="A0A9D9DJL2"/>
<name>A0A9D9DJL2_9BACL</name>